<sequence length="126" mass="14463">MSTACDGQNDDAVYKHRCAISADVLRLVQHLIEECILMYMDREECVNCLSTCADLTAALTRVVWDELEKLNADFFKAYYMQRSKILLVADPHPPQQQRQSCEHRCRLSNARSRMSMDDDDDDENGG</sequence>
<dbReference type="PANTHER" id="PTHR31871">
    <property type="entry name" value="OS02G0137100 PROTEIN"/>
    <property type="match status" value="1"/>
</dbReference>
<dbReference type="Pfam" id="PF09713">
    <property type="entry name" value="A_thal_3526"/>
    <property type="match status" value="1"/>
</dbReference>
<dbReference type="OrthoDB" id="509052at2759"/>
<proteinExistence type="predicted"/>
<dbReference type="AlphaFoldDB" id="A0A8T2UQ45"/>
<reference evidence="1" key="1">
    <citation type="submission" date="2021-08" db="EMBL/GenBank/DDBJ databases">
        <title>WGS assembly of Ceratopteris richardii.</title>
        <authorList>
            <person name="Marchant D.B."/>
            <person name="Chen G."/>
            <person name="Jenkins J."/>
            <person name="Shu S."/>
            <person name="Leebens-Mack J."/>
            <person name="Grimwood J."/>
            <person name="Schmutz J."/>
            <person name="Soltis P."/>
            <person name="Soltis D."/>
            <person name="Chen Z.-H."/>
        </authorList>
    </citation>
    <scope>NUCLEOTIDE SEQUENCE</scope>
    <source>
        <strain evidence="1">Whitten #5841</strain>
        <tissue evidence="1">Leaf</tissue>
    </source>
</reference>
<protein>
    <submittedName>
        <fullName evidence="1">Uncharacterized protein</fullName>
    </submittedName>
</protein>
<dbReference type="PANTHER" id="PTHR31871:SF61">
    <property type="entry name" value="OS06G0705300 PROTEIN"/>
    <property type="match status" value="1"/>
</dbReference>
<name>A0A8T2UQ45_CERRI</name>
<evidence type="ECO:0000313" key="2">
    <source>
        <dbReference type="Proteomes" id="UP000825935"/>
    </source>
</evidence>
<dbReference type="InterPro" id="IPR006476">
    <property type="entry name" value="CHP01589_pln"/>
</dbReference>
<evidence type="ECO:0000313" key="1">
    <source>
        <dbReference type="EMBL" id="KAH7435665.1"/>
    </source>
</evidence>
<dbReference type="Proteomes" id="UP000825935">
    <property type="component" value="Chromosome 6"/>
</dbReference>
<comment type="caution">
    <text evidence="1">The sequence shown here is derived from an EMBL/GenBank/DDBJ whole genome shotgun (WGS) entry which is preliminary data.</text>
</comment>
<dbReference type="EMBL" id="CM035411">
    <property type="protein sequence ID" value="KAH7435665.1"/>
    <property type="molecule type" value="Genomic_DNA"/>
</dbReference>
<organism evidence="1 2">
    <name type="scientific">Ceratopteris richardii</name>
    <name type="common">Triangle waterfern</name>
    <dbReference type="NCBI Taxonomy" id="49495"/>
    <lineage>
        <taxon>Eukaryota</taxon>
        <taxon>Viridiplantae</taxon>
        <taxon>Streptophyta</taxon>
        <taxon>Embryophyta</taxon>
        <taxon>Tracheophyta</taxon>
        <taxon>Polypodiopsida</taxon>
        <taxon>Polypodiidae</taxon>
        <taxon>Polypodiales</taxon>
        <taxon>Pteridineae</taxon>
        <taxon>Pteridaceae</taxon>
        <taxon>Parkerioideae</taxon>
        <taxon>Ceratopteris</taxon>
    </lineage>
</organism>
<dbReference type="NCBIfam" id="TIGR01589">
    <property type="entry name" value="A_thal_3526"/>
    <property type="match status" value="1"/>
</dbReference>
<gene>
    <name evidence="1" type="ORF">KP509_06G074400</name>
</gene>
<keyword evidence="2" id="KW-1185">Reference proteome</keyword>
<accession>A0A8T2UQ45</accession>